<reference evidence="2 3" key="1">
    <citation type="submission" date="2023-07" db="EMBL/GenBank/DDBJ databases">
        <title>Genomic Encyclopedia of Type Strains, Phase IV (KMG-IV): sequencing the most valuable type-strain genomes for metagenomic binning, comparative biology and taxonomic classification.</title>
        <authorList>
            <person name="Goeker M."/>
        </authorList>
    </citation>
    <scope>NUCLEOTIDE SEQUENCE [LARGE SCALE GENOMIC DNA]</scope>
    <source>
        <strain evidence="2 3">DSM 46876</strain>
    </source>
</reference>
<feature type="transmembrane region" description="Helical" evidence="1">
    <location>
        <begin position="129"/>
        <end position="151"/>
    </location>
</feature>
<protein>
    <submittedName>
        <fullName evidence="2">Uncharacterized protein</fullName>
    </submittedName>
</protein>
<dbReference type="Proteomes" id="UP001238450">
    <property type="component" value="Unassembled WGS sequence"/>
</dbReference>
<keyword evidence="1" id="KW-0472">Membrane</keyword>
<feature type="transmembrane region" description="Helical" evidence="1">
    <location>
        <begin position="91"/>
        <end position="109"/>
    </location>
</feature>
<evidence type="ECO:0000256" key="1">
    <source>
        <dbReference type="SAM" id="Phobius"/>
    </source>
</evidence>
<gene>
    <name evidence="2" type="ORF">J2Z48_002980</name>
</gene>
<evidence type="ECO:0000313" key="2">
    <source>
        <dbReference type="EMBL" id="MDQ0418776.1"/>
    </source>
</evidence>
<evidence type="ECO:0000313" key="3">
    <source>
        <dbReference type="Proteomes" id="UP001238450"/>
    </source>
</evidence>
<organism evidence="2 3">
    <name type="scientific">Croceifilum oryzae</name>
    <dbReference type="NCBI Taxonomy" id="1553429"/>
    <lineage>
        <taxon>Bacteria</taxon>
        <taxon>Bacillati</taxon>
        <taxon>Bacillota</taxon>
        <taxon>Bacilli</taxon>
        <taxon>Bacillales</taxon>
        <taxon>Thermoactinomycetaceae</taxon>
        <taxon>Croceifilum</taxon>
    </lineage>
</organism>
<name>A0AAJ1TMV8_9BACL</name>
<keyword evidence="1" id="KW-0812">Transmembrane</keyword>
<dbReference type="AlphaFoldDB" id="A0AAJ1TMV8"/>
<feature type="transmembrane region" description="Helical" evidence="1">
    <location>
        <begin position="38"/>
        <end position="61"/>
    </location>
</feature>
<accession>A0AAJ1TMV8</accession>
<dbReference type="EMBL" id="JAUSUV010000017">
    <property type="protein sequence ID" value="MDQ0418776.1"/>
    <property type="molecule type" value="Genomic_DNA"/>
</dbReference>
<proteinExistence type="predicted"/>
<sequence>MNSRSSIVFPFMLVMSFFSLVVPHTIEILKDILHPLDGYIHTFLQLAIPILIVICGIGFYIRIVGSIRIKNEIWWQIDEVLSRWHKIGTKCGNFAFTWLFAFVVGSYILDFFDGTEVIQMLFQSHRVIPNLLVAISLIGIPSLFVYQTFIARKSPLSTQYRGDL</sequence>
<keyword evidence="3" id="KW-1185">Reference proteome</keyword>
<comment type="caution">
    <text evidence="2">The sequence shown here is derived from an EMBL/GenBank/DDBJ whole genome shotgun (WGS) entry which is preliminary data.</text>
</comment>
<keyword evidence="1" id="KW-1133">Transmembrane helix</keyword>
<feature type="transmembrane region" description="Helical" evidence="1">
    <location>
        <begin position="7"/>
        <end position="26"/>
    </location>
</feature>